<dbReference type="AlphaFoldDB" id="A0A843WRM0"/>
<name>A0A843WRM0_COLES</name>
<proteinExistence type="predicted"/>
<comment type="caution">
    <text evidence="2">The sequence shown here is derived from an EMBL/GenBank/DDBJ whole genome shotgun (WGS) entry which is preliminary data.</text>
</comment>
<reference evidence="2" key="1">
    <citation type="submission" date="2017-07" db="EMBL/GenBank/DDBJ databases">
        <title>Taro Niue Genome Assembly and Annotation.</title>
        <authorList>
            <person name="Atibalentja N."/>
            <person name="Keating K."/>
            <person name="Fields C.J."/>
        </authorList>
    </citation>
    <scope>NUCLEOTIDE SEQUENCE</scope>
    <source>
        <strain evidence="2">Niue_2</strain>
        <tissue evidence="2">Leaf</tissue>
    </source>
</reference>
<feature type="region of interest" description="Disordered" evidence="1">
    <location>
        <begin position="1"/>
        <end position="36"/>
    </location>
</feature>
<dbReference type="OrthoDB" id="661987at2759"/>
<sequence length="188" mass="20606">MSSRHIGMSHYEGDRQNRRRDTRTGEARENKRRGQRRRLLRWRGRRLWASLAHATAADFGSGNDDSGDGGDRGWVGFAPAMAATAWGGPPCMTALVFSSSTGVEPMEGRQWAGAGHSSMEPHFPMAEVLKCIKIGLICVQQRPEDRPMMASVVLILGSDTASVAMRGHFKGFLSSSKGDSCTVYSYDI</sequence>
<keyword evidence="3" id="KW-1185">Reference proteome</keyword>
<evidence type="ECO:0000256" key="1">
    <source>
        <dbReference type="SAM" id="MobiDB-lite"/>
    </source>
</evidence>
<protein>
    <recommendedName>
        <fullName evidence="4">S-locus receptor kinase C-terminal domain-containing protein</fullName>
    </recommendedName>
</protein>
<evidence type="ECO:0000313" key="2">
    <source>
        <dbReference type="EMBL" id="MQM10617.1"/>
    </source>
</evidence>
<dbReference type="EMBL" id="NMUH01004723">
    <property type="protein sequence ID" value="MQM10617.1"/>
    <property type="molecule type" value="Genomic_DNA"/>
</dbReference>
<evidence type="ECO:0008006" key="4">
    <source>
        <dbReference type="Google" id="ProtNLM"/>
    </source>
</evidence>
<gene>
    <name evidence="2" type="ORF">Taro_043509</name>
</gene>
<organism evidence="2 3">
    <name type="scientific">Colocasia esculenta</name>
    <name type="common">Wild taro</name>
    <name type="synonym">Arum esculentum</name>
    <dbReference type="NCBI Taxonomy" id="4460"/>
    <lineage>
        <taxon>Eukaryota</taxon>
        <taxon>Viridiplantae</taxon>
        <taxon>Streptophyta</taxon>
        <taxon>Embryophyta</taxon>
        <taxon>Tracheophyta</taxon>
        <taxon>Spermatophyta</taxon>
        <taxon>Magnoliopsida</taxon>
        <taxon>Liliopsida</taxon>
        <taxon>Araceae</taxon>
        <taxon>Aroideae</taxon>
        <taxon>Colocasieae</taxon>
        <taxon>Colocasia</taxon>
    </lineage>
</organism>
<accession>A0A843WRM0</accession>
<dbReference type="Proteomes" id="UP000652761">
    <property type="component" value="Unassembled WGS sequence"/>
</dbReference>
<evidence type="ECO:0000313" key="3">
    <source>
        <dbReference type="Proteomes" id="UP000652761"/>
    </source>
</evidence>